<feature type="compositionally biased region" description="Polar residues" evidence="1">
    <location>
        <begin position="411"/>
        <end position="428"/>
    </location>
</feature>
<organism evidence="2">
    <name type="scientific">Lygus hesperus</name>
    <name type="common">Western plant bug</name>
    <dbReference type="NCBI Taxonomy" id="30085"/>
    <lineage>
        <taxon>Eukaryota</taxon>
        <taxon>Metazoa</taxon>
        <taxon>Ecdysozoa</taxon>
        <taxon>Arthropoda</taxon>
        <taxon>Hexapoda</taxon>
        <taxon>Insecta</taxon>
        <taxon>Pterygota</taxon>
        <taxon>Neoptera</taxon>
        <taxon>Paraneoptera</taxon>
        <taxon>Hemiptera</taxon>
        <taxon>Heteroptera</taxon>
        <taxon>Panheteroptera</taxon>
        <taxon>Cimicomorpha</taxon>
        <taxon>Miridae</taxon>
        <taxon>Mirini</taxon>
        <taxon>Lygus</taxon>
    </lineage>
</organism>
<name>A0A146MHT5_LYGHE</name>
<protein>
    <submittedName>
        <fullName evidence="2">Uncharacterized protein</fullName>
    </submittedName>
</protein>
<dbReference type="Pfam" id="PF03564">
    <property type="entry name" value="DUF1759"/>
    <property type="match status" value="1"/>
</dbReference>
<dbReference type="EMBL" id="GDHC01000112">
    <property type="protein sequence ID" value="JAQ18517.1"/>
    <property type="molecule type" value="Transcribed_RNA"/>
</dbReference>
<dbReference type="PANTHER" id="PTHR47331">
    <property type="entry name" value="PHD-TYPE DOMAIN-CONTAINING PROTEIN"/>
    <property type="match status" value="1"/>
</dbReference>
<dbReference type="InterPro" id="IPR005312">
    <property type="entry name" value="DUF1759"/>
</dbReference>
<feature type="non-terminal residue" evidence="2">
    <location>
        <position position="1"/>
    </location>
</feature>
<dbReference type="PANTHER" id="PTHR47331:SF5">
    <property type="entry name" value="RIBONUCLEASE H"/>
    <property type="match status" value="1"/>
</dbReference>
<proteinExistence type="predicted"/>
<accession>A0A146MHT5</accession>
<feature type="region of interest" description="Disordered" evidence="1">
    <location>
        <begin position="384"/>
        <end position="438"/>
    </location>
</feature>
<reference evidence="2" key="1">
    <citation type="journal article" date="2016" name="Gigascience">
        <title>De novo construction of an expanded transcriptome assembly for the western tarnished plant bug, Lygus hesperus.</title>
        <authorList>
            <person name="Tassone E.E."/>
            <person name="Geib S.M."/>
            <person name="Hall B."/>
            <person name="Fabrick J.A."/>
            <person name="Brent C.S."/>
            <person name="Hull J.J."/>
        </authorList>
    </citation>
    <scope>NUCLEOTIDE SEQUENCE</scope>
</reference>
<gene>
    <name evidence="2" type="ORF">g.69087</name>
</gene>
<feature type="non-terminal residue" evidence="2">
    <location>
        <position position="438"/>
    </location>
</feature>
<evidence type="ECO:0000256" key="1">
    <source>
        <dbReference type="SAM" id="MobiDB-lite"/>
    </source>
</evidence>
<evidence type="ECO:0000313" key="2">
    <source>
        <dbReference type="EMBL" id="JAQ18517.1"/>
    </source>
</evidence>
<sequence>RVQICYDLIKTLPAKLEVFMVRAEHIDEANLQFHSILEELDVLSDKHAQFSTDTTQLSNSFDELYFHILAAYRANKLEPNRPEPLAVRDRVPPPSRVSLPKISIPQFSGKIGDFPGFIALFDALIHKVDYLSEIEKFSYLLSNLTDSALTLAQTVPFAPENYQTCYKLLRATYTQQRLLATHYLNTLFSLNPIKKKSRLELKTLIDKIESTITCMADLELPNLADFILLFWTLKLLDNQTRQGFEERWLDSEPDNGLPTTANLIQYLRDQQLIAELMDCPVPLASSDPGSNKTKANSKESVKRVLAVTQDENEVADRCPSCTQMHSLEKCPRLLQASLSERESIIRSLKRCFICLKPHMANTCRSKVRCDTCGGRHSVLLHKSDYGRVSGKPGTNLKNNKLEKNPPDPHLPSTSSLNLPVTLANSSRSLGKGSRRTVA</sequence>
<dbReference type="AlphaFoldDB" id="A0A146MHT5"/>